<dbReference type="InterPro" id="IPR040079">
    <property type="entry name" value="Glutathione_S-Trfase"/>
</dbReference>
<organism evidence="8 9">
    <name type="scientific">Dinoponera quadriceps</name>
    <name type="common">South American ant</name>
    <dbReference type="NCBI Taxonomy" id="609295"/>
    <lineage>
        <taxon>Eukaryota</taxon>
        <taxon>Metazoa</taxon>
        <taxon>Ecdysozoa</taxon>
        <taxon>Arthropoda</taxon>
        <taxon>Hexapoda</taxon>
        <taxon>Insecta</taxon>
        <taxon>Pterygota</taxon>
        <taxon>Neoptera</taxon>
        <taxon>Endopterygota</taxon>
        <taxon>Hymenoptera</taxon>
        <taxon>Apocrita</taxon>
        <taxon>Aculeata</taxon>
        <taxon>Formicoidea</taxon>
        <taxon>Formicidae</taxon>
        <taxon>Ponerinae</taxon>
        <taxon>Ponerini</taxon>
        <taxon>Dinoponera</taxon>
    </lineage>
</organism>
<dbReference type="GO" id="GO:0004602">
    <property type="term" value="F:glutathione peroxidase activity"/>
    <property type="evidence" value="ECO:0007669"/>
    <property type="project" value="UniProtKB-ARBA"/>
</dbReference>
<protein>
    <recommendedName>
        <fullName evidence="2">glutathione transferase</fullName>
        <ecNumber evidence="2">2.5.1.18</ecNumber>
    </recommendedName>
</protein>
<evidence type="ECO:0000313" key="9">
    <source>
        <dbReference type="RefSeq" id="XP_014472025.1"/>
    </source>
</evidence>
<keyword evidence="8" id="KW-1185">Reference proteome</keyword>
<evidence type="ECO:0000256" key="4">
    <source>
        <dbReference type="ARBA" id="ARBA00038317"/>
    </source>
</evidence>
<dbReference type="RefSeq" id="XP_014472025.1">
    <property type="nucleotide sequence ID" value="XM_014616539.1"/>
</dbReference>
<dbReference type="SFLD" id="SFLDG00363">
    <property type="entry name" value="AMPS_(cytGST):_Alpha-__Mu-__Pi"/>
    <property type="match status" value="2"/>
</dbReference>
<feature type="domain" description="GST N-terminal" evidence="6">
    <location>
        <begin position="2"/>
        <end position="79"/>
    </location>
</feature>
<reference evidence="9" key="1">
    <citation type="submission" date="2025-08" db="UniProtKB">
        <authorList>
            <consortium name="RefSeq"/>
        </authorList>
    </citation>
    <scope>IDENTIFICATION</scope>
</reference>
<dbReference type="Pfam" id="PF02798">
    <property type="entry name" value="GST_N"/>
    <property type="match status" value="2"/>
</dbReference>
<dbReference type="KEGG" id="dqu:106743046"/>
<feature type="domain" description="GST C-terminal" evidence="7">
    <location>
        <begin position="81"/>
        <end position="202"/>
    </location>
</feature>
<dbReference type="SFLD" id="SFLDS00019">
    <property type="entry name" value="Glutathione_Transferase_(cytos"/>
    <property type="match status" value="2"/>
</dbReference>
<dbReference type="OrthoDB" id="414243at2759"/>
<dbReference type="GeneID" id="106743046"/>
<name>A0A6P3X103_DINQU</name>
<dbReference type="EC" id="2.5.1.18" evidence="2"/>
<dbReference type="CDD" id="cd03192">
    <property type="entry name" value="GST_C_Sigma_like"/>
    <property type="match status" value="2"/>
</dbReference>
<dbReference type="CDD" id="cd03039">
    <property type="entry name" value="GST_N_Sigma_like"/>
    <property type="match status" value="2"/>
</dbReference>
<dbReference type="Gene3D" id="1.20.1050.10">
    <property type="match status" value="2"/>
</dbReference>
<dbReference type="Proteomes" id="UP000515204">
    <property type="component" value="Unplaced"/>
</dbReference>
<dbReference type="FunFam" id="1.20.1050.10:FF:000030">
    <property type="entry name" value="Glutathione S-transferase S1"/>
    <property type="match status" value="2"/>
</dbReference>
<dbReference type="AlphaFoldDB" id="A0A6P3X103"/>
<accession>A0A6P3X103</accession>
<comment type="catalytic activity">
    <reaction evidence="5">
        <text>RX + glutathione = an S-substituted glutathione + a halide anion + H(+)</text>
        <dbReference type="Rhea" id="RHEA:16437"/>
        <dbReference type="ChEBI" id="CHEBI:15378"/>
        <dbReference type="ChEBI" id="CHEBI:16042"/>
        <dbReference type="ChEBI" id="CHEBI:17792"/>
        <dbReference type="ChEBI" id="CHEBI:57925"/>
        <dbReference type="ChEBI" id="CHEBI:90779"/>
        <dbReference type="EC" id="2.5.1.18"/>
    </reaction>
</comment>
<keyword evidence="3" id="KW-0808">Transferase</keyword>
<dbReference type="Pfam" id="PF14497">
    <property type="entry name" value="GST_C_3"/>
    <property type="match status" value="2"/>
</dbReference>
<dbReference type="GO" id="GO:0006749">
    <property type="term" value="P:glutathione metabolic process"/>
    <property type="evidence" value="ECO:0007669"/>
    <property type="project" value="TreeGrafter"/>
</dbReference>
<evidence type="ECO:0000313" key="8">
    <source>
        <dbReference type="Proteomes" id="UP000515204"/>
    </source>
</evidence>
<dbReference type="PANTHER" id="PTHR11571:SF224">
    <property type="entry name" value="HEMATOPOIETIC PROSTAGLANDIN D SYNTHASE"/>
    <property type="match status" value="1"/>
</dbReference>
<dbReference type="SUPFAM" id="SSF52833">
    <property type="entry name" value="Thioredoxin-like"/>
    <property type="match status" value="2"/>
</dbReference>
<dbReference type="GO" id="GO:0004364">
    <property type="term" value="F:glutathione transferase activity"/>
    <property type="evidence" value="ECO:0007669"/>
    <property type="project" value="UniProtKB-EC"/>
</dbReference>
<dbReference type="InterPro" id="IPR004045">
    <property type="entry name" value="Glutathione_S-Trfase_N"/>
</dbReference>
<feature type="domain" description="GST N-terminal" evidence="6">
    <location>
        <begin position="209"/>
        <end position="286"/>
    </location>
</feature>
<feature type="domain" description="GST C-terminal" evidence="7">
    <location>
        <begin position="288"/>
        <end position="409"/>
    </location>
</feature>
<evidence type="ECO:0000259" key="6">
    <source>
        <dbReference type="PROSITE" id="PS50404"/>
    </source>
</evidence>
<dbReference type="PANTHER" id="PTHR11571">
    <property type="entry name" value="GLUTATHIONE S-TRANSFERASE"/>
    <property type="match status" value="1"/>
</dbReference>
<dbReference type="InterPro" id="IPR036249">
    <property type="entry name" value="Thioredoxin-like_sf"/>
</dbReference>
<dbReference type="InterPro" id="IPR004046">
    <property type="entry name" value="GST_C"/>
</dbReference>
<sequence length="409" mass="48034">MPTYKLMYFNVTGLAEPIRYMFNYAGIEFEDFRFESEDWPKYKPDMPMGHVPVLEIDGKKYDESRAIGRYLAKKCNLYSSDGIEALEIDAAVDSLEDLRKLAAMYHGQEDPVIKEKLKEVVTEKVPFYFNKFEEQVKKNDGHFVRGKLTWPDIVYAALIDRIHEFASRMLDIDHPELKKLVEKVNAIPSIKAYLEKRPKTKFFFAVKMPTYKLIYFNVTGLAEPIRYMFNYAGIEFEDFRFEIEDWPKYKADMPMGHVPVLEIDGKKYDQSRAISRYLAKKCNLYSDDEIEALEIDAAIDSLEDLRKLVAMYRRQEDPFIKEKLKEIVTEKVPFYFNKFEEQVKKNGGHFVRGKLTWPDIVYAAQIDRIHEFLSQKLDNYHPELKELVGKVCAIPSIKAYLEKCPKTPF</sequence>
<dbReference type="InterPro" id="IPR050213">
    <property type="entry name" value="GST_superfamily"/>
</dbReference>
<evidence type="ECO:0000256" key="5">
    <source>
        <dbReference type="ARBA" id="ARBA00047960"/>
    </source>
</evidence>
<dbReference type="SFLD" id="SFLDG01205">
    <property type="entry name" value="AMPS.1"/>
    <property type="match status" value="2"/>
</dbReference>
<dbReference type="InterPro" id="IPR036282">
    <property type="entry name" value="Glutathione-S-Trfase_C_sf"/>
</dbReference>
<gene>
    <name evidence="9" type="primary">LOC106743046</name>
</gene>
<dbReference type="PROSITE" id="PS50404">
    <property type="entry name" value="GST_NTER"/>
    <property type="match status" value="2"/>
</dbReference>
<comment type="subunit">
    <text evidence="1">Homodimer.</text>
</comment>
<evidence type="ECO:0000259" key="7">
    <source>
        <dbReference type="PROSITE" id="PS50405"/>
    </source>
</evidence>
<dbReference type="InterPro" id="IPR010987">
    <property type="entry name" value="Glutathione-S-Trfase_C-like"/>
</dbReference>
<dbReference type="SUPFAM" id="SSF47616">
    <property type="entry name" value="GST C-terminal domain-like"/>
    <property type="match status" value="2"/>
</dbReference>
<dbReference type="FunFam" id="3.40.30.10:FF:000035">
    <property type="entry name" value="hematopoietic prostaglandin D synthase"/>
    <property type="match status" value="2"/>
</dbReference>
<comment type="similarity">
    <text evidence="4">Belongs to the GST superfamily. Sigma family.</text>
</comment>
<evidence type="ECO:0000256" key="3">
    <source>
        <dbReference type="ARBA" id="ARBA00022679"/>
    </source>
</evidence>
<evidence type="ECO:0000256" key="1">
    <source>
        <dbReference type="ARBA" id="ARBA00011738"/>
    </source>
</evidence>
<evidence type="ECO:0000256" key="2">
    <source>
        <dbReference type="ARBA" id="ARBA00012452"/>
    </source>
</evidence>
<dbReference type="Gene3D" id="3.40.30.10">
    <property type="entry name" value="Glutaredoxin"/>
    <property type="match status" value="2"/>
</dbReference>
<proteinExistence type="inferred from homology"/>
<dbReference type="PROSITE" id="PS50405">
    <property type="entry name" value="GST_CTER"/>
    <property type="match status" value="2"/>
</dbReference>